<name>I2E1R0_RHIML</name>
<accession>I2E1R0</accession>
<reference evidence="1" key="1">
    <citation type="journal article" date="2012" name="Mol. Plant Microbe Interact.">
        <title>Rhizobial plasmids that cause impaired symbiotic nitrogen fixation and enhanced host invasion.</title>
        <authorList>
            <person name="Crook M.B."/>
            <person name="Lindsay D.P."/>
            <person name="Biggs M.B."/>
            <person name="Bentley J.S."/>
            <person name="Price J.C."/>
            <person name="Clement S.C."/>
            <person name="Clement M.J."/>
            <person name="Long S.R."/>
            <person name="Griffitts J.S."/>
        </authorList>
    </citation>
    <scope>NUCLEOTIDE SEQUENCE</scope>
    <source>
        <strain evidence="1">C017</strain>
        <plasmid evidence="1">pHRC017</plasmid>
    </source>
</reference>
<evidence type="ECO:0000313" key="1">
    <source>
        <dbReference type="EMBL" id="AFJ91428.1"/>
    </source>
</evidence>
<sequence>MASIQFSWVSTASARTRPGQLSVLGKMQNEVGSAADFLVEAFQHVGALEVLVMLER</sequence>
<dbReference type="AlphaFoldDB" id="I2E1R0"/>
<keyword evidence="1" id="KW-0614">Plasmid</keyword>
<protein>
    <submittedName>
        <fullName evidence="1">ISRm5 transposase</fullName>
    </submittedName>
</protein>
<geneLocation type="plasmid" evidence="1">
    <name>pHRC017</name>
</geneLocation>
<organism evidence="1">
    <name type="scientific">Rhizobium meliloti</name>
    <name type="common">Ensifer meliloti</name>
    <name type="synonym">Sinorhizobium meliloti</name>
    <dbReference type="NCBI Taxonomy" id="382"/>
    <lineage>
        <taxon>Bacteria</taxon>
        <taxon>Pseudomonadati</taxon>
        <taxon>Pseudomonadota</taxon>
        <taxon>Alphaproteobacteria</taxon>
        <taxon>Hyphomicrobiales</taxon>
        <taxon>Rhizobiaceae</taxon>
        <taxon>Sinorhizobium/Ensifer group</taxon>
        <taxon>Sinorhizobium</taxon>
    </lineage>
</organism>
<gene>
    <name evidence="1" type="ORF">pHRC017_0310</name>
</gene>
<dbReference type="EMBL" id="JQ665880">
    <property type="protein sequence ID" value="AFJ91428.1"/>
    <property type="molecule type" value="Genomic_DNA"/>
</dbReference>
<proteinExistence type="predicted"/>